<evidence type="ECO:0000313" key="3">
    <source>
        <dbReference type="Proteomes" id="UP000198565"/>
    </source>
</evidence>
<dbReference type="STRING" id="334253.SAMN04487943_103349"/>
<accession>A0A1I4K4C6</accession>
<evidence type="ECO:0000313" key="2">
    <source>
        <dbReference type="EMBL" id="SFL73632.1"/>
    </source>
</evidence>
<evidence type="ECO:0000259" key="1">
    <source>
        <dbReference type="Pfam" id="PF08937"/>
    </source>
</evidence>
<feature type="domain" description="Thoeris protein ThsB TIR-like" evidence="1">
    <location>
        <begin position="6"/>
        <end position="106"/>
    </location>
</feature>
<dbReference type="SUPFAM" id="SSF52200">
    <property type="entry name" value="Toll/Interleukin receptor TIR domain"/>
    <property type="match status" value="1"/>
</dbReference>
<protein>
    <submittedName>
        <fullName evidence="2">MTH538 TIR-like domain</fullName>
    </submittedName>
</protein>
<proteinExistence type="predicted"/>
<dbReference type="InterPro" id="IPR015032">
    <property type="entry name" value="ThsB__TIR-like_domain"/>
</dbReference>
<dbReference type="OrthoDB" id="9798540at2"/>
<organism evidence="2 3">
    <name type="scientific">Gracilibacillus orientalis</name>
    <dbReference type="NCBI Taxonomy" id="334253"/>
    <lineage>
        <taxon>Bacteria</taxon>
        <taxon>Bacillati</taxon>
        <taxon>Bacillota</taxon>
        <taxon>Bacilli</taxon>
        <taxon>Bacillales</taxon>
        <taxon>Bacillaceae</taxon>
        <taxon>Gracilibacillus</taxon>
    </lineage>
</organism>
<dbReference type="InterPro" id="IPR035897">
    <property type="entry name" value="Toll_tir_struct_dom_sf"/>
</dbReference>
<gene>
    <name evidence="2" type="ORF">SAMN04487943_103349</name>
</gene>
<sequence length="202" mass="23369">MAHKTFISYKYSETKDLRDEIVKALGDDAKYYQGETSESPDLSDKTTDYIKEKLKDMIYSTSVTIVVISPNMKLSNWIDWEIEYSLKQIKRGDRTSGTNGVLGVVMKYNGDYSWLRPSVENSDGHTAILTNDDYLYEIIHKNRFNQEPPEYTCDVCKNVDALTGSYISLINEENFLENPNKYIDNAYDKSKNTSNYKLTRKK</sequence>
<dbReference type="RefSeq" id="WP_091483015.1">
    <property type="nucleotide sequence ID" value="NZ_FOTR01000003.1"/>
</dbReference>
<dbReference type="Proteomes" id="UP000198565">
    <property type="component" value="Unassembled WGS sequence"/>
</dbReference>
<keyword evidence="3" id="KW-1185">Reference proteome</keyword>
<reference evidence="3" key="1">
    <citation type="submission" date="2016-10" db="EMBL/GenBank/DDBJ databases">
        <authorList>
            <person name="Varghese N."/>
            <person name="Submissions S."/>
        </authorList>
    </citation>
    <scope>NUCLEOTIDE SEQUENCE [LARGE SCALE GENOMIC DNA]</scope>
    <source>
        <strain evidence="3">CGMCC 1.4250</strain>
    </source>
</reference>
<dbReference type="AlphaFoldDB" id="A0A1I4K4C6"/>
<dbReference type="EMBL" id="FOTR01000003">
    <property type="protein sequence ID" value="SFL73632.1"/>
    <property type="molecule type" value="Genomic_DNA"/>
</dbReference>
<dbReference type="Gene3D" id="3.40.50.10140">
    <property type="entry name" value="Toll/interleukin-1 receptor homology (TIR) domain"/>
    <property type="match status" value="1"/>
</dbReference>
<name>A0A1I4K4C6_9BACI</name>
<dbReference type="Pfam" id="PF08937">
    <property type="entry name" value="ThsB_TIR"/>
    <property type="match status" value="1"/>
</dbReference>